<reference evidence="2" key="1">
    <citation type="submission" date="2020-09" db="EMBL/GenBank/DDBJ databases">
        <authorList>
            <person name="Kim M.K."/>
        </authorList>
    </citation>
    <scope>NUCLEOTIDE SEQUENCE</scope>
    <source>
        <strain evidence="2">BT702</strain>
    </source>
</reference>
<comment type="caution">
    <text evidence="2">The sequence shown here is derived from an EMBL/GenBank/DDBJ whole genome shotgun (WGS) entry which is preliminary data.</text>
</comment>
<dbReference type="RefSeq" id="WP_190886190.1">
    <property type="nucleotide sequence ID" value="NZ_JACWZY010000004.1"/>
</dbReference>
<organism evidence="2 3">
    <name type="scientific">Spirosoma profusum</name>
    <dbReference type="NCBI Taxonomy" id="2771354"/>
    <lineage>
        <taxon>Bacteria</taxon>
        <taxon>Pseudomonadati</taxon>
        <taxon>Bacteroidota</taxon>
        <taxon>Cytophagia</taxon>
        <taxon>Cytophagales</taxon>
        <taxon>Cytophagaceae</taxon>
        <taxon>Spirosoma</taxon>
    </lineage>
</organism>
<feature type="domain" description="DUF5018" evidence="1">
    <location>
        <begin position="22"/>
        <end position="113"/>
    </location>
</feature>
<sequence>MRKYYYCCLILLLISCSKENPEPVKSSAKSIITYVFNTLNPPVIASIDSTQGVIKATLPVATDIINLVPTITISGRATITPATGVAQDFRKPVQYKVTAEDGSSRTYTVNISVLKSAAKSINSFTFNSVSPAVTASIDTSKQVITAILPLGTDLSKLAPSVVTSDRASLSPASGVPKNFNEFVIYTVTAENGSSQNYRVNVATISEQPIQVKMSATKLFSPKTILCKRETRFGEVGYSFEFYDTDMSCSANRTPPASFFMTKLELGAFTGDGPFFYESDIKGSTSFFGSSILITKITATTVEGKVKGGDISNGKYGDMYMEGKFMATLCK</sequence>
<evidence type="ECO:0000259" key="1">
    <source>
        <dbReference type="Pfam" id="PF16410"/>
    </source>
</evidence>
<evidence type="ECO:0000313" key="3">
    <source>
        <dbReference type="Proteomes" id="UP000598820"/>
    </source>
</evidence>
<name>A0A926Y1U3_9BACT</name>
<accession>A0A926Y1U3</accession>
<gene>
    <name evidence="2" type="ORF">IC229_06755</name>
</gene>
<protein>
    <submittedName>
        <fullName evidence="2">DUF5018 domain-containing protein</fullName>
    </submittedName>
</protein>
<evidence type="ECO:0000313" key="2">
    <source>
        <dbReference type="EMBL" id="MBD2700326.1"/>
    </source>
</evidence>
<dbReference type="InterPro" id="IPR032186">
    <property type="entry name" value="DUF5018"/>
</dbReference>
<dbReference type="EMBL" id="JACWZY010000004">
    <property type="protein sequence ID" value="MBD2700326.1"/>
    <property type="molecule type" value="Genomic_DNA"/>
</dbReference>
<dbReference type="Pfam" id="PF16410">
    <property type="entry name" value="DUF5018"/>
    <property type="match status" value="1"/>
</dbReference>
<dbReference type="Gene3D" id="2.60.40.2340">
    <property type="match status" value="2"/>
</dbReference>
<dbReference type="AlphaFoldDB" id="A0A926Y1U3"/>
<dbReference type="PROSITE" id="PS51257">
    <property type="entry name" value="PROKAR_LIPOPROTEIN"/>
    <property type="match status" value="1"/>
</dbReference>
<dbReference type="Proteomes" id="UP000598820">
    <property type="component" value="Unassembled WGS sequence"/>
</dbReference>
<keyword evidence="3" id="KW-1185">Reference proteome</keyword>
<proteinExistence type="predicted"/>